<dbReference type="Pfam" id="PF13843">
    <property type="entry name" value="DDE_Tnp_1_7"/>
    <property type="match status" value="2"/>
</dbReference>
<evidence type="ECO:0000313" key="3">
    <source>
        <dbReference type="Proteomes" id="UP001458880"/>
    </source>
</evidence>
<evidence type="ECO:0000313" key="2">
    <source>
        <dbReference type="EMBL" id="KAK9680319.1"/>
    </source>
</evidence>
<feature type="domain" description="PiggyBac transposable element-derived protein" evidence="1">
    <location>
        <begin position="105"/>
        <end position="175"/>
    </location>
</feature>
<keyword evidence="3" id="KW-1185">Reference proteome</keyword>
<sequence length="185" mass="20482">MPGHVTSVEVFLSIIDDEVIDLIVTETNRFAQQKIASVRKTKSAPINIWNPTTNGEMKKFLGLTMWMGLVRPTNTVYDPNQPSTSTKALSDMGVEGTANIAEGSVYNSNTQNKKRKRTSKKALEKLIAVLDYNKGKSGIDLSDQMGSYVSTLRKGVKWYRKLVLELLLGAAAVNARVVYNKTINN</sequence>
<protein>
    <submittedName>
        <fullName evidence="2">Transposase IS4</fullName>
    </submittedName>
</protein>
<accession>A0AAW1HUG7</accession>
<dbReference type="Proteomes" id="UP001458880">
    <property type="component" value="Unassembled WGS sequence"/>
</dbReference>
<dbReference type="AlphaFoldDB" id="A0AAW1HUG7"/>
<evidence type="ECO:0000259" key="1">
    <source>
        <dbReference type="Pfam" id="PF13843"/>
    </source>
</evidence>
<proteinExistence type="predicted"/>
<dbReference type="PANTHER" id="PTHR46599:SF3">
    <property type="entry name" value="PIGGYBAC TRANSPOSABLE ELEMENT-DERIVED PROTEIN 4"/>
    <property type="match status" value="1"/>
</dbReference>
<reference evidence="2 3" key="1">
    <citation type="journal article" date="2024" name="BMC Genomics">
        <title>De novo assembly and annotation of Popillia japonica's genome with initial clues to its potential as an invasive pest.</title>
        <authorList>
            <person name="Cucini C."/>
            <person name="Boschi S."/>
            <person name="Funari R."/>
            <person name="Cardaioli E."/>
            <person name="Iannotti N."/>
            <person name="Marturano G."/>
            <person name="Paoli F."/>
            <person name="Bruttini M."/>
            <person name="Carapelli A."/>
            <person name="Frati F."/>
            <person name="Nardi F."/>
        </authorList>
    </citation>
    <scope>NUCLEOTIDE SEQUENCE [LARGE SCALE GENOMIC DNA]</scope>
    <source>
        <strain evidence="2">DMR45628</strain>
    </source>
</reference>
<gene>
    <name evidence="2" type="ORF">QE152_g39184</name>
</gene>
<comment type="caution">
    <text evidence="2">The sequence shown here is derived from an EMBL/GenBank/DDBJ whole genome shotgun (WGS) entry which is preliminary data.</text>
</comment>
<dbReference type="InterPro" id="IPR029526">
    <property type="entry name" value="PGBD"/>
</dbReference>
<organism evidence="2 3">
    <name type="scientific">Popillia japonica</name>
    <name type="common">Japanese beetle</name>
    <dbReference type="NCBI Taxonomy" id="7064"/>
    <lineage>
        <taxon>Eukaryota</taxon>
        <taxon>Metazoa</taxon>
        <taxon>Ecdysozoa</taxon>
        <taxon>Arthropoda</taxon>
        <taxon>Hexapoda</taxon>
        <taxon>Insecta</taxon>
        <taxon>Pterygota</taxon>
        <taxon>Neoptera</taxon>
        <taxon>Endopterygota</taxon>
        <taxon>Coleoptera</taxon>
        <taxon>Polyphaga</taxon>
        <taxon>Scarabaeiformia</taxon>
        <taxon>Scarabaeidae</taxon>
        <taxon>Rutelinae</taxon>
        <taxon>Popillia</taxon>
    </lineage>
</organism>
<dbReference type="EMBL" id="JASPKY010000912">
    <property type="protein sequence ID" value="KAK9680319.1"/>
    <property type="molecule type" value="Genomic_DNA"/>
</dbReference>
<name>A0AAW1HUG7_POPJA</name>
<feature type="domain" description="PiggyBac transposable element-derived protein" evidence="1">
    <location>
        <begin position="7"/>
        <end position="73"/>
    </location>
</feature>
<dbReference type="PANTHER" id="PTHR46599">
    <property type="entry name" value="PIGGYBAC TRANSPOSABLE ELEMENT-DERIVED PROTEIN 4"/>
    <property type="match status" value="1"/>
</dbReference>